<dbReference type="EMBL" id="BK014901">
    <property type="protein sequence ID" value="DAD81398.1"/>
    <property type="molecule type" value="Genomic_DNA"/>
</dbReference>
<evidence type="ECO:0000313" key="2">
    <source>
        <dbReference type="EMBL" id="DAD81398.1"/>
    </source>
</evidence>
<reference evidence="2" key="1">
    <citation type="journal article" date="2021" name="Proc. Natl. Acad. Sci. U.S.A.">
        <title>A Catalog of Tens of Thousands of Viruses from Human Metagenomes Reveals Hidden Associations with Chronic Diseases.</title>
        <authorList>
            <person name="Tisza M.J."/>
            <person name="Buck C.B."/>
        </authorList>
    </citation>
    <scope>NUCLEOTIDE SEQUENCE</scope>
    <source>
        <strain evidence="2">Ctqve24</strain>
    </source>
</reference>
<sequence length="706" mass="78883">MAINKITKFSETVSPINKINEVIDAINQLDAEGYPGVEDIYGLEADFVNNVFTRLAGAVGKNAGADFNSCNAFGGRRRCNLTDDGIVTAYYGEEGFVTNGITDRELKGKPVGTHVQVMVEQPKFYYKVKPVELEDGSRANEKHTNIVRYYVSDFKHPGFETHPAFIVNGVEKDKIYLAAFEGCLYDVSASSYITNDSQVADFTETTGDKASSIAGVKPMSGSEQELTRANARKLAHNRGAGWEQSYLATISATQLLMIIEYGQFNIQEVLGNGVVNKFLLPTQNFAENTGATKDLGNKSGEVIQESNDLPDKSYNHISYRGEENFYGNIDTYIDGINQNNGIIYISDHDFKGDTSEAPYVSAGYCLTSSDVDPAKFEYNGSYPCLFIPGATGGNSSLPIGDYYEYNSGWRTANLGGRWSDGSSCGPFCWDLDNASSHRHLDIGARLVYIPTVKPQASFKYHFINTEDLMIQPDINDLPKDFDFLFASAAEIEDGYRSRYRFSKSGNELPILKYFKIYIEVERLYQNEIIIERFDLPDEFYEVPSERDDPEPDPDLPDPEPDPDLPDPGPSNVNVDIDLFFVKQNQYHTTVNIYYYPDDNIHNIDLNALNGCIITATPDSGRYGDLIKYSVETNEETDLGDGIIYVNFIRNDDGYIIAGSREKSLSHSSDFIMQPYDITIMASTEKIPKYIQENPDNNDPIDLGNRN</sequence>
<name>A0A8S5MGL8_9CAUD</name>
<accession>A0A8S5MGL8</accession>
<proteinExistence type="predicted"/>
<feature type="compositionally biased region" description="Acidic residues" evidence="1">
    <location>
        <begin position="547"/>
        <end position="564"/>
    </location>
</feature>
<organism evidence="2">
    <name type="scientific">Podoviridae sp. ctqve24</name>
    <dbReference type="NCBI Taxonomy" id="2826580"/>
    <lineage>
        <taxon>Viruses</taxon>
        <taxon>Duplodnaviria</taxon>
        <taxon>Heunggongvirae</taxon>
        <taxon>Uroviricota</taxon>
        <taxon>Caudoviricetes</taxon>
    </lineage>
</organism>
<protein>
    <submittedName>
        <fullName evidence="2">Tail collar fiber protein</fullName>
    </submittedName>
</protein>
<feature type="region of interest" description="Disordered" evidence="1">
    <location>
        <begin position="541"/>
        <end position="568"/>
    </location>
</feature>
<evidence type="ECO:0000256" key="1">
    <source>
        <dbReference type="SAM" id="MobiDB-lite"/>
    </source>
</evidence>